<dbReference type="Proteomes" id="UP000193570">
    <property type="component" value="Unassembled WGS sequence"/>
</dbReference>
<sequence>MGNDPEVVDSSVSQAIYINGFVFDVFIYQLKGDATWALEVVDELGGSHVWMEEFASDLDALAAAQRTIRAIGPVTFMSDESGPTTP</sequence>
<dbReference type="OrthoDB" id="7864523at2"/>
<dbReference type="EMBL" id="FWFK01000001">
    <property type="protein sequence ID" value="SLN13345.1"/>
    <property type="molecule type" value="Genomic_DNA"/>
</dbReference>
<name>A0A1X6Y889_9RHOB</name>
<gene>
    <name evidence="1" type="ORF">ROJ8625_00396</name>
</gene>
<accession>A0A1X6Y889</accession>
<evidence type="ECO:0000313" key="1">
    <source>
        <dbReference type="EMBL" id="SLN13345.1"/>
    </source>
</evidence>
<reference evidence="1 2" key="1">
    <citation type="submission" date="2017-03" db="EMBL/GenBank/DDBJ databases">
        <authorList>
            <person name="Afonso C.L."/>
            <person name="Miller P.J."/>
            <person name="Scott M.A."/>
            <person name="Spackman E."/>
            <person name="Goraichik I."/>
            <person name="Dimitrov K.M."/>
            <person name="Suarez D.L."/>
            <person name="Swayne D.E."/>
        </authorList>
    </citation>
    <scope>NUCLEOTIDE SEQUENCE [LARGE SCALE GENOMIC DNA]</scope>
    <source>
        <strain evidence="1 2">CECT 8625</strain>
    </source>
</reference>
<organism evidence="1 2">
    <name type="scientific">Roseivivax jejudonensis</name>
    <dbReference type="NCBI Taxonomy" id="1529041"/>
    <lineage>
        <taxon>Bacteria</taxon>
        <taxon>Pseudomonadati</taxon>
        <taxon>Pseudomonadota</taxon>
        <taxon>Alphaproteobacteria</taxon>
        <taxon>Rhodobacterales</taxon>
        <taxon>Roseobacteraceae</taxon>
        <taxon>Roseivivax</taxon>
    </lineage>
</organism>
<keyword evidence="2" id="KW-1185">Reference proteome</keyword>
<dbReference type="RefSeq" id="WP_085790158.1">
    <property type="nucleotide sequence ID" value="NZ_FWFK01000001.1"/>
</dbReference>
<dbReference type="AlphaFoldDB" id="A0A1X6Y889"/>
<protein>
    <submittedName>
        <fullName evidence="1">Uncharacterized protein</fullName>
    </submittedName>
</protein>
<evidence type="ECO:0000313" key="2">
    <source>
        <dbReference type="Proteomes" id="UP000193570"/>
    </source>
</evidence>
<proteinExistence type="predicted"/>